<dbReference type="PANTHER" id="PTHR17695:SF11">
    <property type="entry name" value="SMALL SUBUNIT PROCESSOME COMPONENT 20 HOMOLOG"/>
    <property type="match status" value="1"/>
</dbReference>
<dbReference type="OrthoDB" id="360653at2759"/>
<reference evidence="5" key="1">
    <citation type="submission" date="2020-05" db="EMBL/GenBank/DDBJ databases">
        <title>Mycena genomes resolve the evolution of fungal bioluminescence.</title>
        <authorList>
            <person name="Tsai I.J."/>
        </authorList>
    </citation>
    <scope>NUCLEOTIDE SEQUENCE</scope>
    <source>
        <strain evidence="5">171206Taipei</strain>
    </source>
</reference>
<dbReference type="GO" id="GO:0032040">
    <property type="term" value="C:small-subunit processome"/>
    <property type="evidence" value="ECO:0007669"/>
    <property type="project" value="TreeGrafter"/>
</dbReference>
<feature type="domain" description="U3 small nucleolar RNA-associated protein 20 C-terminal" evidence="4">
    <location>
        <begin position="2307"/>
        <end position="2551"/>
    </location>
</feature>
<evidence type="ECO:0000313" key="5">
    <source>
        <dbReference type="EMBL" id="KAF7312283.1"/>
    </source>
</evidence>
<organism evidence="5 6">
    <name type="scientific">Mycena indigotica</name>
    <dbReference type="NCBI Taxonomy" id="2126181"/>
    <lineage>
        <taxon>Eukaryota</taxon>
        <taxon>Fungi</taxon>
        <taxon>Dikarya</taxon>
        <taxon>Basidiomycota</taxon>
        <taxon>Agaricomycotina</taxon>
        <taxon>Agaricomycetes</taxon>
        <taxon>Agaricomycetidae</taxon>
        <taxon>Agaricales</taxon>
        <taxon>Marasmiineae</taxon>
        <taxon>Mycenaceae</taxon>
        <taxon>Mycena</taxon>
    </lineage>
</organism>
<evidence type="ECO:0000259" key="2">
    <source>
        <dbReference type="Pfam" id="PF07539"/>
    </source>
</evidence>
<dbReference type="Proteomes" id="UP000636479">
    <property type="component" value="Unassembled WGS sequence"/>
</dbReference>
<dbReference type="PANTHER" id="PTHR17695">
    <property type="entry name" value="SMALL SUBUNIT PROCESSOME COMPONENT 20 HOMOLOG"/>
    <property type="match status" value="1"/>
</dbReference>
<sequence length="2568" mass="285979">MEVDEPRLNRFKHQSYAESLKSVHVPSILAQTPQDNDLKDHESHFHSSLEHWQQLNLSPSFIQFAKRAGPLSASLPLLLHNWQEVVQLWVTALDESDDEGLRAVLDLFQKLTHDLRTTIAAAYLDPVLPRLLSLLHRSKTVSTSALTALLATFASVFKFLLVPACSEDDSTLLDATWREIRDTLPRCLPEVQRALAEVWGGVIRRLKSSVRERAVVLLCESVADEESDVQDAVAWAVVYACQSVSQTLHTCAPSVVGPLVHFHVFTSPSSSRTHTLLKRSLTALIHHVRNADNFSVVADILVDRLVSLTAEQPDAASMRSMVDLMSIATSVRSGTRLTPKHANSILKAFPSLFAIYLASPSDQLSASLLHLATAALMATPEADSSFWMGKGREMLDALWNMPDREATLFSISLTGALAELGWPGWRAIGLPLTFRASSKILSGTDDQLQTRTVALLAQLWRAKKFTSDGDVVWRNSLETWSVKHLGEMKNRDVATLDWDQAGVLSNILTLSSSFSQSSGISAALISLTDAQLAQNEPLEGVTPLFVGMCMRALSQRSPTEWKDLKLTKWVEQCTQVDIVWATSPEVLEALAALLSTSAAESVDIELMYPALAPAILSNSRPLRLAALRLLAATRPSDAREVVKRCLAGEEVPLEVQGVRERVLRIGRVESIVKDKEKETDIGPDVCARWLIAQLKVNLRPLWSPAAGALAQMSQRFGDDVWGLVFAELQQVYANPNVVRGPSSDPIEDTDDVREDERSWRDPNAYKLRTAVRKWLDSRHHVAELMAAADPSERFDPQSYESQLLFALGESPELVQKHNRDIVSFFLELVSSESKLARHKLASWLTLFSKLSNPKALYATDALRNFYLSTLSYPDRNLQSSALSCVLSYKSPHLVPHESQLRTFLDDTRWRDELSRLDLTQVQSHDRVEVIDVLIRLLFGMMLEKKGRSRGADRRAAILSAFAGCTDVELGLLVDLMLKSFGDTCNGRRDSVFAIQTVPSTASGKQQIGFLSLLGEVIKHLGSRIVKYWPVLLGRTMDCIAEAQSRIAGSIEDVELDNSDAEDDDPNPTSSPTKKWRTIRQLGLKRLADFFRCQVDFDFDFYMPVAFETFISPRLPALDKENTQAPSALLELFNVWTLNVRHITFLTQYDQRLLPQIYACLTATNVKPAVVSKVFDMVEKILDVASIENQVSNMVMKPHVSILLQNLASLVERSNITTLSSPLGQRQIGILASIAQYSTNASQASTLLTLFTPLLLRPAKVVPEKVKGDLLTIIGNQMALISDLKDANSQIYAKTFELLSRLLQSLRSRPARLALIAAFRHLSALDASLDRIVDILDSLNAYSARRVDEPDFERRLSAFVSLNETLFGSLSVSEWLPVIYSMLHSIQDPAELAIRTSSAFSLRHFIDLVATGSVDHETMFLRVLYPGIKNGLHSRNELVRGELLGVLAYAVHKCDSISPLQDMRVLLAGGDEEANFFNNIHHIQIHRRSRALRRLGDHCDEGQLRSSTLAEIMVPLVANYIADTTLVDHHLVNDAITATGRMAKHLSWGAYYALVQKYLRLSRAKDASERVYIRTLVAILDNFHFSMEQSIPAVEVGQDGNNGEEDSEDDVAPVTTPATLQSSARIADAVNLRLLPNLLNHLEKRDEKTDDTTRIPIAVGIVRVALHLPVANREAQVSRLLTILSQVFRSRSQETRDLTRETLARITVSLGPTYLPLVFRELRAALLRGPQLHVLAYVTHSLLVHVSSEHNVKTFSTLDDCVSDVAHISAEVIFGESAKDVMAEDFKTKMREAKSSSSKGLDSFGIIARFITPQRLSNLLLPLRAIMHETVSVKMMLLVEEVLRRITTGLNANEHLTPPELLVLCHTLISQNAKFLKEGSIKRKGKPKGDAIVQTKRHIAVEEDHYATNSFRFISFGLELFNTALRRSRFDFHDANIIQRLDSMVVVIGNTLYTNASPVLIAGLKAAAGIVKCPLKTLDKSVPVFVRQILDIIKQAGSTESEVVQGAFKSLATILRDGPPVKVQEKDLVFLLELLTPDLEEPTRQTSAFAILRSVVARKFVVPEIYVVMEKVAEIMVTSQSPQVQELCRSVLLQFLLDYPQGKGRLRTQMTFLAKNLSYEFESGRKSVLELLGAILAKFEAALVDEYADLLFVTLAMSIVNDDSTKCREMSAQLIKTLFSRLDNGSRQNILSHLHSWASQSAQPQLTRVAFQIYGSVIELMESDGTAHVTSILKDVNASLQLSRQELLDTATDEKDAMEVELDWQRPYHSLSLIAKLLRVFPAITTESSGVDWDLIVAHLLFPHSWVRIVSCKLVGSLFAAIPPAPPCDLPPPLSGETALRDIALKLSTQLKSPHLDEALSLQVVKNLFYIGKCFAAGSSPSEEEVDAASDDEEKTTHSNPLPWMFSKLSYQIRSSHIARRNKASSASNWAQQPTAVLRWFAAMAAHMDEAKLNLFLVHILTPVYRITEDDTIRDSQMAEMKTLCVELQDLVQAKVGVTKFSAVYNQIRQGALGMQRERKATRVLQATVNPEAAARRKHQRNVIKKESKKRKGAVLAEGRGKLKRRREE</sequence>
<feature type="domain" description="U3 small nucleolar RNA-associated protein 20" evidence="3">
    <location>
        <begin position="1643"/>
        <end position="1868"/>
    </location>
</feature>
<dbReference type="InterPro" id="IPR057525">
    <property type="entry name" value="UTP20_C"/>
</dbReference>
<dbReference type="Pfam" id="PF07539">
    <property type="entry name" value="UTP20_N"/>
    <property type="match status" value="1"/>
</dbReference>
<comment type="caution">
    <text evidence="5">The sequence shown here is derived from an EMBL/GenBank/DDBJ whole genome shotgun (WGS) entry which is preliminary data.</text>
</comment>
<accession>A0A8H6T5Q5</accession>
<evidence type="ECO:0000256" key="1">
    <source>
        <dbReference type="SAM" id="MobiDB-lite"/>
    </source>
</evidence>
<feature type="domain" description="U3 small nucleolar RNA-associated protein 20 N-terminal" evidence="2">
    <location>
        <begin position="835"/>
        <end position="1435"/>
    </location>
</feature>
<feature type="compositionally biased region" description="Basic residues" evidence="1">
    <location>
        <begin position="2535"/>
        <end position="2552"/>
    </location>
</feature>
<proteinExistence type="predicted"/>
<name>A0A8H6T5Q5_9AGAR</name>
<dbReference type="SUPFAM" id="SSF48371">
    <property type="entry name" value="ARM repeat"/>
    <property type="match status" value="3"/>
</dbReference>
<feature type="region of interest" description="Disordered" evidence="1">
    <location>
        <begin position="2534"/>
        <end position="2568"/>
    </location>
</feature>
<evidence type="ECO:0000259" key="3">
    <source>
        <dbReference type="Pfam" id="PF20416"/>
    </source>
</evidence>
<dbReference type="EMBL" id="JACAZF010000002">
    <property type="protein sequence ID" value="KAF7312283.1"/>
    <property type="molecule type" value="Genomic_DNA"/>
</dbReference>
<dbReference type="Pfam" id="PF20416">
    <property type="entry name" value="UTP20"/>
    <property type="match status" value="1"/>
</dbReference>
<dbReference type="InterPro" id="IPR052575">
    <property type="entry name" value="SSU_processome_comp_20"/>
</dbReference>
<keyword evidence="6" id="KW-1185">Reference proteome</keyword>
<dbReference type="RefSeq" id="XP_037224391.1">
    <property type="nucleotide sequence ID" value="XM_037359296.1"/>
</dbReference>
<evidence type="ECO:0000313" key="6">
    <source>
        <dbReference type="Proteomes" id="UP000636479"/>
    </source>
</evidence>
<dbReference type="InterPro" id="IPR046523">
    <property type="entry name" value="UTP20_dom"/>
</dbReference>
<dbReference type="InterPro" id="IPR016024">
    <property type="entry name" value="ARM-type_fold"/>
</dbReference>
<dbReference type="InterPro" id="IPR011989">
    <property type="entry name" value="ARM-like"/>
</dbReference>
<gene>
    <name evidence="5" type="ORF">MIND_00241300</name>
</gene>
<protein>
    <submittedName>
        <fullName evidence="5">DRIM domain-containing protein</fullName>
    </submittedName>
</protein>
<dbReference type="Gene3D" id="1.25.10.10">
    <property type="entry name" value="Leucine-rich Repeat Variant"/>
    <property type="match status" value="3"/>
</dbReference>
<dbReference type="InterPro" id="IPR011430">
    <property type="entry name" value="UTP20_N"/>
</dbReference>
<dbReference type="GO" id="GO:0030686">
    <property type="term" value="C:90S preribosome"/>
    <property type="evidence" value="ECO:0007669"/>
    <property type="project" value="TreeGrafter"/>
</dbReference>
<evidence type="ECO:0000259" key="4">
    <source>
        <dbReference type="Pfam" id="PF23099"/>
    </source>
</evidence>
<feature type="region of interest" description="Disordered" evidence="1">
    <location>
        <begin position="738"/>
        <end position="757"/>
    </location>
</feature>
<dbReference type="Pfam" id="PF23099">
    <property type="entry name" value="UTP20_C"/>
    <property type="match status" value="1"/>
</dbReference>
<dbReference type="GeneID" id="59341812"/>